<reference evidence="6 7" key="1">
    <citation type="submission" date="2018-05" db="EMBL/GenBank/DDBJ databases">
        <title>Genome sequencing and assembly of the regulated plant pathogen Lachnellula willkommii and related sister species for the development of diagnostic species identification markers.</title>
        <authorList>
            <person name="Giroux E."/>
            <person name="Bilodeau G."/>
        </authorList>
    </citation>
    <scope>NUCLEOTIDE SEQUENCE [LARGE SCALE GENOMIC DNA]</scope>
    <source>
        <strain evidence="6 7">CBS 268.59</strain>
    </source>
</reference>
<dbReference type="AlphaFoldDB" id="A0A8T9BXH0"/>
<sequence>MNNAPPQNAQNQPGMQQMPMPMPMPQMNNNGNAPRIKPEPGMESPPMSQPPYHTGLTMPNATTAQQRAVSHLQNNYGQRAAASINAIQGSAQPPQNPNPNMAQQMQHQQMAMHQQQQRQMQQQMQQQHPQQGGQQKPKMTQEQYQRAMAAQAAQARGQIQQNNGFNAAQTDGAGDDMSDSSTVIKKIGANGEEVMGRIEIDGLIRSKIEAMGQSMEGGGLMLPLQQLKKSQASKRQRKVKTSSASGIPQADGGDSDDEVKDEELDEDAINSDLDDPDDGLNDEEDEDEGMGHIMLCMYDKVQRVKNKCRRRRKCVMKDGVLTVNGKEYVFHKAQGEYEW</sequence>
<evidence type="ECO:0000256" key="4">
    <source>
        <dbReference type="ARBA" id="ARBA00023242"/>
    </source>
</evidence>
<dbReference type="Proteomes" id="UP000469558">
    <property type="component" value="Unassembled WGS sequence"/>
</dbReference>
<feature type="compositionally biased region" description="Basic residues" evidence="5">
    <location>
        <begin position="231"/>
        <end position="240"/>
    </location>
</feature>
<evidence type="ECO:0000256" key="2">
    <source>
        <dbReference type="ARBA" id="ARBA00010059"/>
    </source>
</evidence>
<organism evidence="6 7">
    <name type="scientific">Lachnellula suecica</name>
    <dbReference type="NCBI Taxonomy" id="602035"/>
    <lineage>
        <taxon>Eukaryota</taxon>
        <taxon>Fungi</taxon>
        <taxon>Dikarya</taxon>
        <taxon>Ascomycota</taxon>
        <taxon>Pezizomycotina</taxon>
        <taxon>Leotiomycetes</taxon>
        <taxon>Helotiales</taxon>
        <taxon>Lachnaceae</taxon>
        <taxon>Lachnellula</taxon>
    </lineage>
</organism>
<keyword evidence="3" id="KW-0804">Transcription</keyword>
<evidence type="ECO:0000313" key="6">
    <source>
        <dbReference type="EMBL" id="TVY68889.1"/>
    </source>
</evidence>
<dbReference type="SMART" id="SM01371">
    <property type="entry name" value="TFIIA"/>
    <property type="match status" value="1"/>
</dbReference>
<gene>
    <name evidence="6" type="primary">toa1_1</name>
    <name evidence="6" type="ORF">LSUE1_G006325</name>
</gene>
<comment type="caution">
    <text evidence="6">The sequence shown here is derived from an EMBL/GenBank/DDBJ whole genome shotgun (WGS) entry which is preliminary data.</text>
</comment>
<dbReference type="InterPro" id="IPR009088">
    <property type="entry name" value="TFIIA_b-brl"/>
</dbReference>
<protein>
    <submittedName>
        <fullName evidence="6">Transcription initiation factor IIA large subunit</fullName>
    </submittedName>
</protein>
<dbReference type="InterPro" id="IPR004855">
    <property type="entry name" value="TFIIA_asu/bsu"/>
</dbReference>
<evidence type="ECO:0000313" key="7">
    <source>
        <dbReference type="Proteomes" id="UP000469558"/>
    </source>
</evidence>
<dbReference type="CDD" id="cd07976">
    <property type="entry name" value="TFIIA_alpha_beta_like"/>
    <property type="match status" value="1"/>
</dbReference>
<dbReference type="Gene3D" id="2.30.18.10">
    <property type="entry name" value="Transcription factor IIA (TFIIA), beta-barrel domain"/>
    <property type="match status" value="1"/>
</dbReference>
<dbReference type="SUPFAM" id="SSF50784">
    <property type="entry name" value="Transcription factor IIA (TFIIA), beta-barrel domain"/>
    <property type="match status" value="1"/>
</dbReference>
<dbReference type="PANTHER" id="PTHR12694">
    <property type="entry name" value="TRANSCRIPTION INITIATION FACTOR IIA SUBUNIT 1"/>
    <property type="match status" value="1"/>
</dbReference>
<keyword evidence="4" id="KW-0539">Nucleus</keyword>
<comment type="subcellular location">
    <subcellularLocation>
        <location evidence="1">Nucleus</location>
    </subcellularLocation>
</comment>
<dbReference type="OrthoDB" id="6275927at2759"/>
<dbReference type="GO" id="GO:0006367">
    <property type="term" value="P:transcription initiation at RNA polymerase II promoter"/>
    <property type="evidence" value="ECO:0007669"/>
    <property type="project" value="InterPro"/>
</dbReference>
<name>A0A8T9BXH0_9HELO</name>
<evidence type="ECO:0000256" key="3">
    <source>
        <dbReference type="ARBA" id="ARBA00023163"/>
    </source>
</evidence>
<evidence type="ECO:0000256" key="1">
    <source>
        <dbReference type="ARBA" id="ARBA00004123"/>
    </source>
</evidence>
<dbReference type="EMBL" id="QGMK01001385">
    <property type="protein sequence ID" value="TVY68889.1"/>
    <property type="molecule type" value="Genomic_DNA"/>
</dbReference>
<accession>A0A8T9BXH0</accession>
<proteinExistence type="inferred from homology"/>
<dbReference type="FunFam" id="2.30.18.10:FF:000006">
    <property type="entry name" value="Transcription factor TFIIA complex subunit Toa1"/>
    <property type="match status" value="1"/>
</dbReference>
<evidence type="ECO:0000256" key="5">
    <source>
        <dbReference type="SAM" id="MobiDB-lite"/>
    </source>
</evidence>
<feature type="region of interest" description="Disordered" evidence="5">
    <location>
        <begin position="227"/>
        <end position="286"/>
    </location>
</feature>
<keyword evidence="7" id="KW-1185">Reference proteome</keyword>
<feature type="region of interest" description="Disordered" evidence="5">
    <location>
        <begin position="89"/>
        <end position="157"/>
    </location>
</feature>
<dbReference type="GO" id="GO:0005672">
    <property type="term" value="C:transcription factor TFIIA complex"/>
    <property type="evidence" value="ECO:0007669"/>
    <property type="project" value="InterPro"/>
</dbReference>
<feature type="compositionally biased region" description="Acidic residues" evidence="5">
    <location>
        <begin position="253"/>
        <end position="286"/>
    </location>
</feature>
<dbReference type="Pfam" id="PF03153">
    <property type="entry name" value="TFIIA"/>
    <property type="match status" value="1"/>
</dbReference>
<feature type="compositionally biased region" description="Low complexity" evidence="5">
    <location>
        <begin position="1"/>
        <end position="34"/>
    </location>
</feature>
<feature type="region of interest" description="Disordered" evidence="5">
    <location>
        <begin position="1"/>
        <end position="58"/>
    </location>
</feature>
<comment type="similarity">
    <text evidence="2">Belongs to the TFIIA subunit 1 family.</text>
</comment>
<dbReference type="PANTHER" id="PTHR12694:SF8">
    <property type="entry name" value="TRANSCRIPTION INITIATION FACTOR IIA SUBUNIT 1"/>
    <property type="match status" value="1"/>
</dbReference>